<accession>A0ACB8XPT3</accession>
<name>A0ACB8XPT3_ARCLA</name>
<reference evidence="1 2" key="2">
    <citation type="journal article" date="2022" name="Mol. Ecol. Resour.">
        <title>The genomes of chicory, endive, great burdock and yacon provide insights into Asteraceae paleo-polyploidization history and plant inulin production.</title>
        <authorList>
            <person name="Fan W."/>
            <person name="Wang S."/>
            <person name="Wang H."/>
            <person name="Wang A."/>
            <person name="Jiang F."/>
            <person name="Liu H."/>
            <person name="Zhao H."/>
            <person name="Xu D."/>
            <person name="Zhang Y."/>
        </authorList>
    </citation>
    <scope>NUCLEOTIDE SEQUENCE [LARGE SCALE GENOMIC DNA]</scope>
    <source>
        <strain evidence="2">cv. Niubang</strain>
    </source>
</reference>
<reference evidence="2" key="1">
    <citation type="journal article" date="2022" name="Mol. Ecol. Resour.">
        <title>The genomes of chicory, endive, great burdock and yacon provide insights into Asteraceae palaeo-polyploidization history and plant inulin production.</title>
        <authorList>
            <person name="Fan W."/>
            <person name="Wang S."/>
            <person name="Wang H."/>
            <person name="Wang A."/>
            <person name="Jiang F."/>
            <person name="Liu H."/>
            <person name="Zhao H."/>
            <person name="Xu D."/>
            <person name="Zhang Y."/>
        </authorList>
    </citation>
    <scope>NUCLEOTIDE SEQUENCE [LARGE SCALE GENOMIC DNA]</scope>
    <source>
        <strain evidence="2">cv. Niubang</strain>
    </source>
</reference>
<evidence type="ECO:0000313" key="2">
    <source>
        <dbReference type="Proteomes" id="UP001055879"/>
    </source>
</evidence>
<protein>
    <submittedName>
        <fullName evidence="1">Uncharacterized protein</fullName>
    </submittedName>
</protein>
<keyword evidence="2" id="KW-1185">Reference proteome</keyword>
<organism evidence="1 2">
    <name type="scientific">Arctium lappa</name>
    <name type="common">Greater burdock</name>
    <name type="synonym">Lappa major</name>
    <dbReference type="NCBI Taxonomy" id="4217"/>
    <lineage>
        <taxon>Eukaryota</taxon>
        <taxon>Viridiplantae</taxon>
        <taxon>Streptophyta</taxon>
        <taxon>Embryophyta</taxon>
        <taxon>Tracheophyta</taxon>
        <taxon>Spermatophyta</taxon>
        <taxon>Magnoliopsida</taxon>
        <taxon>eudicotyledons</taxon>
        <taxon>Gunneridae</taxon>
        <taxon>Pentapetalae</taxon>
        <taxon>asterids</taxon>
        <taxon>campanulids</taxon>
        <taxon>Asterales</taxon>
        <taxon>Asteraceae</taxon>
        <taxon>Carduoideae</taxon>
        <taxon>Cardueae</taxon>
        <taxon>Arctiinae</taxon>
        <taxon>Arctium</taxon>
    </lineage>
</organism>
<sequence>MPEIDATSIPQEIPFRRPTGVVIREPSTVSTTAPAIVSIPLPPPFSQSVGVSASTRPPVSSSSTHDLISLLRTFQPTPHPAPTSDSDRISALFEEFNFFRSEVRTNFADLKSFMTQDFSELSNKFDLHEQNCRTEAGPSHKRRHDQDDPDHQGHEGEMTKRQRVEGSSAREDQTQEEAVDREKCVDNVQDCSVEDLVNIMIENVDLSAMSNTLNISEQNIDNDMQIVVYVDPDTASRPIDLDDSEIANDMRSFFANFIEINSNDDDNIRYEKLCKVKEEEYEDIVVISDTKDDFVFMDAKDEEIADLLYRDLPSHDEIPEATQGPETVPATSTPVEGTTPTITAPSSTFEVGQSSRAQADVPPSETVIPPTILEEGPALSRQQRLRSLQQRHMASRLRSAFLEDSQSNIFVSRRRPINIHAILGVEKESDDYKY</sequence>
<evidence type="ECO:0000313" key="1">
    <source>
        <dbReference type="EMBL" id="KAI3669819.1"/>
    </source>
</evidence>
<proteinExistence type="predicted"/>
<dbReference type="Proteomes" id="UP001055879">
    <property type="component" value="Linkage Group LG16"/>
</dbReference>
<comment type="caution">
    <text evidence="1">The sequence shown here is derived from an EMBL/GenBank/DDBJ whole genome shotgun (WGS) entry which is preliminary data.</text>
</comment>
<gene>
    <name evidence="1" type="ORF">L6452_41239</name>
</gene>
<dbReference type="EMBL" id="CM042062">
    <property type="protein sequence ID" value="KAI3669819.1"/>
    <property type="molecule type" value="Genomic_DNA"/>
</dbReference>